<sequence>MPLITEPYTAQRERWPGSGRHILAQHDERTVVVYQAYNPSIGRFAAEQRFFGGEFRLGRMSWIKTNFLWMMYRCGWASKPDQETVLAVWLRREAFESLLPQAVHSKHVPEVYGSQKQWQEQLARSDVRLQWDPDHSPSGGPLERRAIQLGLQGETLRLYSREWLVDIEDITPFVREQREHVREDRLDLLYTPRETVLWPAEEATAQRLGLTRPPC</sequence>
<proteinExistence type="predicted"/>
<evidence type="ECO:0000313" key="1">
    <source>
        <dbReference type="EMBL" id="MCY1075946.1"/>
    </source>
</evidence>
<protein>
    <submittedName>
        <fullName evidence="1">DUF4291 domain-containing protein</fullName>
    </submittedName>
</protein>
<name>A0ABT4A2S2_9BACT</name>
<accession>A0ABT4A2S2</accession>
<dbReference type="Pfam" id="PF14124">
    <property type="entry name" value="DUF4291"/>
    <property type="match status" value="1"/>
</dbReference>
<keyword evidence="2" id="KW-1185">Reference proteome</keyword>
<dbReference type="Proteomes" id="UP001207654">
    <property type="component" value="Unassembled WGS sequence"/>
</dbReference>
<gene>
    <name evidence="1" type="ORF">OV287_15840</name>
</gene>
<dbReference type="InterPro" id="IPR025633">
    <property type="entry name" value="DUF4291"/>
</dbReference>
<dbReference type="PANTHER" id="PTHR38567:SF1">
    <property type="entry name" value="DUF4291 DOMAIN-CONTAINING PROTEIN"/>
    <property type="match status" value="1"/>
</dbReference>
<evidence type="ECO:0000313" key="2">
    <source>
        <dbReference type="Proteomes" id="UP001207654"/>
    </source>
</evidence>
<dbReference type="PANTHER" id="PTHR38567">
    <property type="entry name" value="DUF4291 DOMAIN-CONTAINING PROTEIN"/>
    <property type="match status" value="1"/>
</dbReference>
<dbReference type="EMBL" id="JAPNKA010000001">
    <property type="protein sequence ID" value="MCY1075946.1"/>
    <property type="molecule type" value="Genomic_DNA"/>
</dbReference>
<organism evidence="1 2">
    <name type="scientific">Archangium lansingense</name>
    <dbReference type="NCBI Taxonomy" id="2995310"/>
    <lineage>
        <taxon>Bacteria</taxon>
        <taxon>Pseudomonadati</taxon>
        <taxon>Myxococcota</taxon>
        <taxon>Myxococcia</taxon>
        <taxon>Myxococcales</taxon>
        <taxon>Cystobacterineae</taxon>
        <taxon>Archangiaceae</taxon>
        <taxon>Archangium</taxon>
    </lineage>
</organism>
<comment type="caution">
    <text evidence="1">The sequence shown here is derived from an EMBL/GenBank/DDBJ whole genome shotgun (WGS) entry which is preliminary data.</text>
</comment>
<reference evidence="1 2" key="1">
    <citation type="submission" date="2022-11" db="EMBL/GenBank/DDBJ databases">
        <title>Minimal conservation of predation-associated metabolite biosynthetic gene clusters underscores biosynthetic potential of Myxococcota including descriptions for ten novel species: Archangium lansinium sp. nov., Myxococcus landrumus sp. nov., Nannocystis bai.</title>
        <authorList>
            <person name="Ahearne A."/>
            <person name="Stevens C."/>
            <person name="Phillips K."/>
        </authorList>
    </citation>
    <scope>NUCLEOTIDE SEQUENCE [LARGE SCALE GENOMIC DNA]</scope>
    <source>
        <strain evidence="1 2">MIWBW</strain>
    </source>
</reference>
<dbReference type="RefSeq" id="WP_267534858.1">
    <property type="nucleotide sequence ID" value="NZ_JAPNKA010000001.1"/>
</dbReference>